<evidence type="ECO:0000256" key="3">
    <source>
        <dbReference type="ARBA" id="ARBA00023163"/>
    </source>
</evidence>
<dbReference type="Gene3D" id="1.20.1270.220">
    <property type="match status" value="1"/>
</dbReference>
<dbReference type="InterPro" id="IPR018359">
    <property type="entry name" value="Bromodomain_CS"/>
</dbReference>
<feature type="domain" description="NET" evidence="7">
    <location>
        <begin position="200"/>
        <end position="278"/>
    </location>
</feature>
<evidence type="ECO:0000256" key="4">
    <source>
        <dbReference type="PROSITE-ProRule" id="PRU00035"/>
    </source>
</evidence>
<evidence type="ECO:0000256" key="1">
    <source>
        <dbReference type="ARBA" id="ARBA00023015"/>
    </source>
</evidence>
<dbReference type="PROSITE" id="PS50014">
    <property type="entry name" value="BROMODOMAIN_2"/>
    <property type="match status" value="1"/>
</dbReference>
<feature type="non-terminal residue" evidence="8">
    <location>
        <position position="1"/>
    </location>
</feature>
<dbReference type="Gene3D" id="1.20.920.10">
    <property type="entry name" value="Bromodomain-like"/>
    <property type="match status" value="1"/>
</dbReference>
<dbReference type="InterPro" id="IPR027353">
    <property type="entry name" value="NET_dom"/>
</dbReference>
<proteinExistence type="predicted"/>
<dbReference type="Pfam" id="PF00439">
    <property type="entry name" value="Bromodomain"/>
    <property type="match status" value="1"/>
</dbReference>
<dbReference type="PROSITE" id="PS00633">
    <property type="entry name" value="BROMODOMAIN_1"/>
    <property type="match status" value="1"/>
</dbReference>
<dbReference type="SUPFAM" id="SSF47370">
    <property type="entry name" value="Bromodomain"/>
    <property type="match status" value="1"/>
</dbReference>
<evidence type="ECO:0000313" key="9">
    <source>
        <dbReference type="Proteomes" id="UP000008983"/>
    </source>
</evidence>
<evidence type="ECO:0000313" key="8">
    <source>
        <dbReference type="EMBL" id="EGR27626.1"/>
    </source>
</evidence>
<dbReference type="PRINTS" id="PR00503">
    <property type="entry name" value="BROMODOMAIN"/>
</dbReference>
<keyword evidence="9" id="KW-1185">Reference proteome</keyword>
<dbReference type="OrthoDB" id="313135at2759"/>
<dbReference type="eggNOG" id="KOG1474">
    <property type="taxonomic scope" value="Eukaryota"/>
</dbReference>
<gene>
    <name evidence="8" type="ORF">IMG5_192810</name>
</gene>
<feature type="domain" description="Bromo" evidence="6">
    <location>
        <begin position="65"/>
        <end position="137"/>
    </location>
</feature>
<dbReference type="Pfam" id="PF17035">
    <property type="entry name" value="BET"/>
    <property type="match status" value="1"/>
</dbReference>
<dbReference type="AlphaFoldDB" id="G0R4H5"/>
<keyword evidence="2 4" id="KW-0103">Bromodomain</keyword>
<dbReference type="OMA" id="HEEPNDA"/>
<dbReference type="SMART" id="SM00297">
    <property type="entry name" value="BROMO"/>
    <property type="match status" value="1"/>
</dbReference>
<keyword evidence="3" id="KW-0804">Transcription</keyword>
<dbReference type="GeneID" id="14903692"/>
<accession>G0R4H5</accession>
<feature type="region of interest" description="Disordered" evidence="5">
    <location>
        <begin position="283"/>
        <end position="304"/>
    </location>
</feature>
<name>G0R4H5_ICHMU</name>
<organism evidence="8 9">
    <name type="scientific">Ichthyophthirius multifiliis</name>
    <name type="common">White spot disease agent</name>
    <name type="synonym">Ich</name>
    <dbReference type="NCBI Taxonomy" id="5932"/>
    <lineage>
        <taxon>Eukaryota</taxon>
        <taxon>Sar</taxon>
        <taxon>Alveolata</taxon>
        <taxon>Ciliophora</taxon>
        <taxon>Intramacronucleata</taxon>
        <taxon>Oligohymenophorea</taxon>
        <taxon>Hymenostomatida</taxon>
        <taxon>Ophryoglenina</taxon>
        <taxon>Ichthyophthirius</taxon>
    </lineage>
</organism>
<evidence type="ECO:0000259" key="6">
    <source>
        <dbReference type="PROSITE" id="PS50014"/>
    </source>
</evidence>
<dbReference type="EMBL" id="GL984346">
    <property type="protein sequence ID" value="EGR27626.1"/>
    <property type="molecule type" value="Genomic_DNA"/>
</dbReference>
<keyword evidence="1" id="KW-0805">Transcription regulation</keyword>
<dbReference type="PROSITE" id="PS51525">
    <property type="entry name" value="NET"/>
    <property type="match status" value="1"/>
</dbReference>
<dbReference type="InParanoid" id="G0R4H5"/>
<dbReference type="RefSeq" id="XP_004025078.1">
    <property type="nucleotide sequence ID" value="XM_004025029.1"/>
</dbReference>
<sequence>KLISDLLPKSYSLQFTEKLKRKKKAINFYINTLVTPKPLKKIKRNHSQTKYPNNQNYQNLLTCLQKHPQAGPFLQPVNPQLQGCPDYLQIITHPMDLSTIQNNLRQNKYRSDKQFLQDIRQIWSNSYIYNPKSSYLYQVTLQMDQFFEQKVQEIFQNKNNNPLVNLHNQVNQLQKEISGMNSKSKTLKAFNNQNLSYFSTQKQQKINTPMNPNEKKTLKQNILKLPADAYTGVWEILKQECNTRNQQLSFDIDALSVRKVRELEQYVNMRLNKHQKKLVKLQQKTQKKKKGSDEENSITLQNQPLIQQENSGVNISQTI</sequence>
<evidence type="ECO:0000259" key="7">
    <source>
        <dbReference type="PROSITE" id="PS51525"/>
    </source>
</evidence>
<dbReference type="PANTHER" id="PTHR45926">
    <property type="entry name" value="OSJNBA0053K19.4 PROTEIN"/>
    <property type="match status" value="1"/>
</dbReference>
<dbReference type="InterPro" id="IPR038336">
    <property type="entry name" value="NET_sf"/>
</dbReference>
<dbReference type="Proteomes" id="UP000008983">
    <property type="component" value="Unassembled WGS sequence"/>
</dbReference>
<evidence type="ECO:0000256" key="2">
    <source>
        <dbReference type="ARBA" id="ARBA00023117"/>
    </source>
</evidence>
<evidence type="ECO:0000256" key="5">
    <source>
        <dbReference type="SAM" id="MobiDB-lite"/>
    </source>
</evidence>
<protein>
    <recommendedName>
        <fullName evidence="10">Histone acetyltransferase</fullName>
    </recommendedName>
</protein>
<dbReference type="InterPro" id="IPR036427">
    <property type="entry name" value="Bromodomain-like_sf"/>
</dbReference>
<evidence type="ECO:0008006" key="10">
    <source>
        <dbReference type="Google" id="ProtNLM"/>
    </source>
</evidence>
<dbReference type="InterPro" id="IPR001487">
    <property type="entry name" value="Bromodomain"/>
</dbReference>
<dbReference type="STRING" id="857967.G0R4H5"/>
<reference evidence="8 9" key="1">
    <citation type="submission" date="2011-07" db="EMBL/GenBank/DDBJ databases">
        <authorList>
            <person name="Coyne R."/>
            <person name="Brami D."/>
            <person name="Johnson J."/>
            <person name="Hostetler J."/>
            <person name="Hannick L."/>
            <person name="Clark T."/>
            <person name="Cassidy-Hanley D."/>
            <person name="Inman J."/>
        </authorList>
    </citation>
    <scope>NUCLEOTIDE SEQUENCE [LARGE SCALE GENOMIC DNA]</scope>
    <source>
        <strain evidence="8 9">G5</strain>
    </source>
</reference>